<comment type="similarity">
    <text evidence="1">Belongs to the UPF0235 family.</text>
</comment>
<accession>A0A7K4BZ20</accession>
<dbReference type="SMART" id="SM01152">
    <property type="entry name" value="DUF167"/>
    <property type="match status" value="1"/>
</dbReference>
<gene>
    <name evidence="2" type="ORF">GX950_01085</name>
</gene>
<evidence type="ECO:0000256" key="1">
    <source>
        <dbReference type="ARBA" id="ARBA00010364"/>
    </source>
</evidence>
<dbReference type="Proteomes" id="UP000526302">
    <property type="component" value="Unassembled WGS sequence"/>
</dbReference>
<sequence length="88" mass="9927">MLSKTKIKLSVSTGKKEFKAKWNDSDSILYVETKNAPDKGKANKEILKELTRIFKAQTQIVAGLKSRKKTISIELDSEKIKEKLTSLS</sequence>
<dbReference type="Gene3D" id="3.30.1200.10">
    <property type="entry name" value="YggU-like"/>
    <property type="match status" value="1"/>
</dbReference>
<dbReference type="Pfam" id="PF02594">
    <property type="entry name" value="DUF167"/>
    <property type="match status" value="1"/>
</dbReference>
<reference evidence="2 3" key="1">
    <citation type="journal article" date="2020" name="Biotechnol. Biofuels">
        <title>New insights from the biogas microbiome by comprehensive genome-resolved metagenomics of nearly 1600 species originating from multiple anaerobic digesters.</title>
        <authorList>
            <person name="Campanaro S."/>
            <person name="Treu L."/>
            <person name="Rodriguez-R L.M."/>
            <person name="Kovalovszki A."/>
            <person name="Ziels R.M."/>
            <person name="Maus I."/>
            <person name="Zhu X."/>
            <person name="Kougias P.G."/>
            <person name="Basile A."/>
            <person name="Luo G."/>
            <person name="Schluter A."/>
            <person name="Konstantinidis K.T."/>
            <person name="Angelidaki I."/>
        </authorList>
    </citation>
    <scope>NUCLEOTIDE SEQUENCE [LARGE SCALE GENOMIC DNA]</scope>
    <source>
        <strain evidence="2">AS22ysBPME_79</strain>
    </source>
</reference>
<proteinExistence type="inferred from homology"/>
<comment type="caution">
    <text evidence="2">The sequence shown here is derived from an EMBL/GenBank/DDBJ whole genome shotgun (WGS) entry which is preliminary data.</text>
</comment>
<name>A0A7K4BZ20_9ARCH</name>
<dbReference type="NCBIfam" id="TIGR00251">
    <property type="entry name" value="DUF167 family protein"/>
    <property type="match status" value="1"/>
</dbReference>
<dbReference type="SUPFAM" id="SSF69786">
    <property type="entry name" value="YggU-like"/>
    <property type="match status" value="1"/>
</dbReference>
<dbReference type="AlphaFoldDB" id="A0A7K4BZ20"/>
<protein>
    <submittedName>
        <fullName evidence="2">Uncharacterized protein</fullName>
    </submittedName>
</protein>
<dbReference type="InterPro" id="IPR003746">
    <property type="entry name" value="DUF167"/>
</dbReference>
<dbReference type="EMBL" id="JAAZKV010000009">
    <property type="protein sequence ID" value="NMA44391.1"/>
    <property type="molecule type" value="Genomic_DNA"/>
</dbReference>
<evidence type="ECO:0000313" key="3">
    <source>
        <dbReference type="Proteomes" id="UP000526302"/>
    </source>
</evidence>
<dbReference type="InterPro" id="IPR036591">
    <property type="entry name" value="YggU-like_sf"/>
</dbReference>
<evidence type="ECO:0000313" key="2">
    <source>
        <dbReference type="EMBL" id="NMA44391.1"/>
    </source>
</evidence>
<organism evidence="2 3">
    <name type="scientific">Candidatus Iainarchaeum sp</name>
    <dbReference type="NCBI Taxonomy" id="3101447"/>
    <lineage>
        <taxon>Archaea</taxon>
        <taxon>Candidatus Iainarchaeota</taxon>
        <taxon>Candidatus Iainarchaeia</taxon>
        <taxon>Candidatus Iainarchaeales</taxon>
        <taxon>Candidatus Iainarchaeaceae</taxon>
        <taxon>Candidatus Iainarchaeum</taxon>
    </lineage>
</organism>